<name>A0A8J4DMM7_9ACTN</name>
<keyword evidence="3" id="KW-1185">Reference proteome</keyword>
<sequence length="270" mass="29298">MADYDTTPVARLRPGGRGAAGPALRTRRLPSGPAGAGGKPRVAGPLVREWHAMTPTDRKAAWIELVEWVIWLHDRYELATEHRLPQCWPLHPGLIEELAALKAWRGEIYTADQPAGQAARYWHAELRHVIHAATTIYAAGCRAGHRTPAALAAADTDLCAQWLRADPLAAVPAALLASTAKPRAGDQRIGDPMIHDALHRGEARPLGQQITDYVHYRDQWWTAHPDGGWTVVTDPVFTAELDSAADRMAVADAAVAAERARRAALEGGTS</sequence>
<dbReference type="AlphaFoldDB" id="A0A8J4DMM7"/>
<accession>A0A8J4DMM7</accession>
<reference evidence="2" key="1">
    <citation type="submission" date="2021-01" db="EMBL/GenBank/DDBJ databases">
        <title>Whole genome shotgun sequence of Spirilliplanes yamanashiensis NBRC 15828.</title>
        <authorList>
            <person name="Komaki H."/>
            <person name="Tamura T."/>
        </authorList>
    </citation>
    <scope>NUCLEOTIDE SEQUENCE</scope>
    <source>
        <strain evidence="2">NBRC 15828</strain>
    </source>
</reference>
<proteinExistence type="predicted"/>
<evidence type="ECO:0000313" key="2">
    <source>
        <dbReference type="EMBL" id="GIJ06374.1"/>
    </source>
</evidence>
<comment type="caution">
    <text evidence="2">The sequence shown here is derived from an EMBL/GenBank/DDBJ whole genome shotgun (WGS) entry which is preliminary data.</text>
</comment>
<dbReference type="Proteomes" id="UP000652013">
    <property type="component" value="Unassembled WGS sequence"/>
</dbReference>
<organism evidence="2 3">
    <name type="scientific">Spirilliplanes yamanashiensis</name>
    <dbReference type="NCBI Taxonomy" id="42233"/>
    <lineage>
        <taxon>Bacteria</taxon>
        <taxon>Bacillati</taxon>
        <taxon>Actinomycetota</taxon>
        <taxon>Actinomycetes</taxon>
        <taxon>Micromonosporales</taxon>
        <taxon>Micromonosporaceae</taxon>
        <taxon>Spirilliplanes</taxon>
    </lineage>
</organism>
<feature type="region of interest" description="Disordered" evidence="1">
    <location>
        <begin position="1"/>
        <end position="40"/>
    </location>
</feature>
<dbReference type="EMBL" id="BOOY01000041">
    <property type="protein sequence ID" value="GIJ06374.1"/>
    <property type="molecule type" value="Genomic_DNA"/>
</dbReference>
<dbReference type="RefSeq" id="WP_306892064.1">
    <property type="nucleotide sequence ID" value="NZ_JAUSQT010000001.1"/>
</dbReference>
<protein>
    <submittedName>
        <fullName evidence="2">Uncharacterized protein</fullName>
    </submittedName>
</protein>
<evidence type="ECO:0000313" key="3">
    <source>
        <dbReference type="Proteomes" id="UP000652013"/>
    </source>
</evidence>
<evidence type="ECO:0000256" key="1">
    <source>
        <dbReference type="SAM" id="MobiDB-lite"/>
    </source>
</evidence>
<gene>
    <name evidence="2" type="ORF">Sya03_57260</name>
</gene>